<dbReference type="PANTHER" id="PTHR34978">
    <property type="entry name" value="POSSIBLE SENSOR-TRANSDUCER PROTEIN BLAR"/>
    <property type="match status" value="1"/>
</dbReference>
<feature type="transmembrane region" description="Helical" evidence="2">
    <location>
        <begin position="34"/>
        <end position="55"/>
    </location>
</feature>
<comment type="caution">
    <text evidence="4">The sequence shown here is derived from an EMBL/GenBank/DDBJ whole genome shotgun (WGS) entry which is preliminary data.</text>
</comment>
<organism evidence="4 5">
    <name type="scientific">Winogradskyella aquimaris</name>
    <dbReference type="NCBI Taxonomy" id="864074"/>
    <lineage>
        <taxon>Bacteria</taxon>
        <taxon>Pseudomonadati</taxon>
        <taxon>Bacteroidota</taxon>
        <taxon>Flavobacteriia</taxon>
        <taxon>Flavobacteriales</taxon>
        <taxon>Flavobacteriaceae</taxon>
        <taxon>Winogradskyella</taxon>
    </lineage>
</organism>
<accession>A0ABU5EI69</accession>
<feature type="transmembrane region" description="Helical" evidence="2">
    <location>
        <begin position="265"/>
        <end position="284"/>
    </location>
</feature>
<feature type="transmembrane region" description="Helical" evidence="2">
    <location>
        <begin position="179"/>
        <end position="198"/>
    </location>
</feature>
<evidence type="ECO:0000256" key="2">
    <source>
        <dbReference type="SAM" id="Phobius"/>
    </source>
</evidence>
<proteinExistence type="predicted"/>
<dbReference type="InterPro" id="IPR008756">
    <property type="entry name" value="Peptidase_M56"/>
</dbReference>
<dbReference type="Proteomes" id="UP001285855">
    <property type="component" value="Unassembled WGS sequence"/>
</dbReference>
<keyword evidence="2" id="KW-0812">Transmembrane</keyword>
<dbReference type="PANTHER" id="PTHR34978:SF3">
    <property type="entry name" value="SLR0241 PROTEIN"/>
    <property type="match status" value="1"/>
</dbReference>
<name>A0ABU5EI69_9FLAO</name>
<protein>
    <submittedName>
        <fullName evidence="4">M56 family metallopeptidase</fullName>
    </submittedName>
</protein>
<feature type="domain" description="Peptidase M56" evidence="3">
    <location>
        <begin position="163"/>
        <end position="255"/>
    </location>
</feature>
<sequence length="762" mass="88425">MELYLLKFSACLLVFWLVYVLLLEKQQMHRFKRFYLIGSFAVALVIPQITIIEYVEPIVQNFEVTSNYAAQEAELTAEPIEGTSVISLEAILWTIYILGAILFFIRFIGNLNRLYKQISKNDKQRNQNFIYVLLKTYRIPHSFFKYIFLNKSLFENNNIPKEVLLHEETHAKQWHSLDILFLELLQIIFWFHPLVYILKHHVKLNHEFLADDAVLQQGFVAKSYQNILLQFSSNTHNQQLASAINYSSIKKRFTVMKTQTSKTRIWLSTLLVLPILAILFYSFAEREYVQKNKTENLLRETNSFLVVVEKKGDILELRCENGCKWSQLVLEPKSEPYIINDYGFSEGKTLDTDDFAFSIKPNRNGVELNGLKGTAWIDLAFSLPENKKQAVNQLGMTKSTAIINAVKNEKVITIKATNDLLYIDNHKSSLDTYVKDLNKITKSWTSKDFEQTKIDLKSENCSQSFLNNLNELHKKTDHFLITVIGSKSIIKNEQNLPTKKEIYDYNVWAKKIQTESKKVSYDASWYPPIDEQDLIKFSDIYKRMSSHQKNKAVEFPFPRLDVKPNEQQQATKQQIAEYNTWAKKMNTAIKKAKETKNKSYYPVIKKKEYNKYYNIYKNLMSEAQRKKAEAWPNLPPPPPPPPSVPEPPKAKKNIEDTPPPPPEPKETHSAYIIVNGRQVKGSEIILTIDELKDLKLSLNESAVNEFEIIFPDNKPMVIQGNKLNEKALTKIQYLENEQVVSVYDIKNTKNIVVPPLLIVIKN</sequence>
<feature type="transmembrane region" description="Helical" evidence="2">
    <location>
        <begin position="90"/>
        <end position="108"/>
    </location>
</feature>
<gene>
    <name evidence="4" type="ORF">SNF14_00535</name>
</gene>
<feature type="compositionally biased region" description="Pro residues" evidence="1">
    <location>
        <begin position="633"/>
        <end position="647"/>
    </location>
</feature>
<keyword evidence="5" id="KW-1185">Reference proteome</keyword>
<evidence type="ECO:0000256" key="1">
    <source>
        <dbReference type="SAM" id="MobiDB-lite"/>
    </source>
</evidence>
<feature type="region of interest" description="Disordered" evidence="1">
    <location>
        <begin position="627"/>
        <end position="667"/>
    </location>
</feature>
<feature type="transmembrane region" description="Helical" evidence="2">
    <location>
        <begin position="129"/>
        <end position="148"/>
    </location>
</feature>
<keyword evidence="2" id="KW-1133">Transmembrane helix</keyword>
<evidence type="ECO:0000313" key="5">
    <source>
        <dbReference type="Proteomes" id="UP001285855"/>
    </source>
</evidence>
<dbReference type="CDD" id="cd07341">
    <property type="entry name" value="M56_BlaR1_MecR1_like"/>
    <property type="match status" value="1"/>
</dbReference>
<reference evidence="4 5" key="1">
    <citation type="submission" date="2023-11" db="EMBL/GenBank/DDBJ databases">
        <title>Winogradskyella pelagius sp. nov., isolated from coastal sediment.</title>
        <authorList>
            <person name="Li F."/>
        </authorList>
    </citation>
    <scope>NUCLEOTIDE SEQUENCE [LARGE SCALE GENOMIC DNA]</scope>
    <source>
        <strain evidence="4 5">KCTC 23502</strain>
    </source>
</reference>
<dbReference type="Pfam" id="PF05569">
    <property type="entry name" value="Peptidase_M56"/>
    <property type="match status" value="1"/>
</dbReference>
<evidence type="ECO:0000259" key="3">
    <source>
        <dbReference type="Pfam" id="PF05569"/>
    </source>
</evidence>
<keyword evidence="2" id="KW-0472">Membrane</keyword>
<evidence type="ECO:0000313" key="4">
    <source>
        <dbReference type="EMBL" id="MDY2585808.1"/>
    </source>
</evidence>
<feature type="transmembrane region" description="Helical" evidence="2">
    <location>
        <begin position="6"/>
        <end position="22"/>
    </location>
</feature>
<dbReference type="InterPro" id="IPR052173">
    <property type="entry name" value="Beta-lactam_resp_regulator"/>
</dbReference>
<dbReference type="RefSeq" id="WP_320554194.1">
    <property type="nucleotide sequence ID" value="NZ_JAXDAE010000001.1"/>
</dbReference>
<dbReference type="EMBL" id="JAXDAE010000001">
    <property type="protein sequence ID" value="MDY2585808.1"/>
    <property type="molecule type" value="Genomic_DNA"/>
</dbReference>